<dbReference type="OrthoDB" id="4939762at2759"/>
<organism evidence="2 3">
    <name type="scientific">Trichoderma arundinaceum</name>
    <dbReference type="NCBI Taxonomy" id="490622"/>
    <lineage>
        <taxon>Eukaryota</taxon>
        <taxon>Fungi</taxon>
        <taxon>Dikarya</taxon>
        <taxon>Ascomycota</taxon>
        <taxon>Pezizomycotina</taxon>
        <taxon>Sordariomycetes</taxon>
        <taxon>Hypocreomycetidae</taxon>
        <taxon>Hypocreales</taxon>
        <taxon>Hypocreaceae</taxon>
        <taxon>Trichoderma</taxon>
    </lineage>
</organism>
<feature type="region of interest" description="Disordered" evidence="1">
    <location>
        <begin position="215"/>
        <end position="264"/>
    </location>
</feature>
<dbReference type="AlphaFoldDB" id="A0A395NXZ6"/>
<feature type="compositionally biased region" description="Basic residues" evidence="1">
    <location>
        <begin position="23"/>
        <end position="33"/>
    </location>
</feature>
<gene>
    <name evidence="2" type="ORF">TARUN_1552</name>
</gene>
<feature type="compositionally biased region" description="Polar residues" evidence="1">
    <location>
        <begin position="221"/>
        <end position="241"/>
    </location>
</feature>
<feature type="compositionally biased region" description="Low complexity" evidence="1">
    <location>
        <begin position="242"/>
        <end position="259"/>
    </location>
</feature>
<evidence type="ECO:0000256" key="1">
    <source>
        <dbReference type="SAM" id="MobiDB-lite"/>
    </source>
</evidence>
<feature type="region of interest" description="Disordered" evidence="1">
    <location>
        <begin position="1"/>
        <end position="49"/>
    </location>
</feature>
<evidence type="ECO:0000313" key="3">
    <source>
        <dbReference type="Proteomes" id="UP000266272"/>
    </source>
</evidence>
<comment type="caution">
    <text evidence="2">The sequence shown here is derived from an EMBL/GenBank/DDBJ whole genome shotgun (WGS) entry which is preliminary data.</text>
</comment>
<name>A0A395NXZ6_TRIAR</name>
<accession>A0A395NXZ6</accession>
<proteinExistence type="predicted"/>
<dbReference type="Proteomes" id="UP000266272">
    <property type="component" value="Unassembled WGS sequence"/>
</dbReference>
<keyword evidence="3" id="KW-1185">Reference proteome</keyword>
<reference evidence="2 3" key="1">
    <citation type="journal article" date="2018" name="PLoS Pathog.">
        <title>Evolution of structural diversity of trichothecenes, a family of toxins produced by plant pathogenic and entomopathogenic fungi.</title>
        <authorList>
            <person name="Proctor R.H."/>
            <person name="McCormick S.P."/>
            <person name="Kim H.S."/>
            <person name="Cardoza R.E."/>
            <person name="Stanley A.M."/>
            <person name="Lindo L."/>
            <person name="Kelly A."/>
            <person name="Brown D.W."/>
            <person name="Lee T."/>
            <person name="Vaughan M.M."/>
            <person name="Alexander N.J."/>
            <person name="Busman M."/>
            <person name="Gutierrez S."/>
        </authorList>
    </citation>
    <scope>NUCLEOTIDE SEQUENCE [LARGE SCALE GENOMIC DNA]</scope>
    <source>
        <strain evidence="2 3">IBT 40837</strain>
    </source>
</reference>
<feature type="compositionally biased region" description="Polar residues" evidence="1">
    <location>
        <begin position="1"/>
        <end position="12"/>
    </location>
</feature>
<protein>
    <submittedName>
        <fullName evidence="2">Uncharacterized protein</fullName>
    </submittedName>
</protein>
<sequence length="447" mass="49974">MASTKRTVIELSSDSDDDNPLVTRRRKIRRRSTKQQPHRDETESTATGDRASFEEFLARALPTKLIATDVAEYIQRESNIRLKTARQEGVTLDNVFIGRDCLPTWIGMSWDPEKETLHCAIQDRLLDFEVSGILGDVLRKELMDKGNRRLEEARQLGIDIADIIIGKGLLATWNTPGTDLEAPPEGHDEVEELEYDYMAQSSLGTAIPYSSLFSRGGTPESEISSRSTATLMPNSPDVTYESSDSSSNFGDSRSGSDFDGSTDDEELWDDIIRMNNAVDPQPHYSESDDEAPHILHDAEIAGGPEGYSDVDLEIYLAEDDEDIEDLPELELAIDGEAFACYFGDHGAVDVEIPGINLSCSLDIPQYQSDEDSFTGYSQIFEEEEDGYGLNEDEDEQSDMMDEEYVQDEDATIAQIYGFGTRLEVPMLQSEDEELNAGIHMTEDGFMW</sequence>
<evidence type="ECO:0000313" key="2">
    <source>
        <dbReference type="EMBL" id="RFU80667.1"/>
    </source>
</evidence>
<dbReference type="EMBL" id="PXOA01000101">
    <property type="protein sequence ID" value="RFU80667.1"/>
    <property type="molecule type" value="Genomic_DNA"/>
</dbReference>